<evidence type="ECO:0000313" key="4">
    <source>
        <dbReference type="Proteomes" id="UP000003751"/>
    </source>
</evidence>
<dbReference type="InterPro" id="IPR058349">
    <property type="entry name" value="DUF8036"/>
</dbReference>
<dbReference type="Pfam" id="PF26119">
    <property type="entry name" value="DUF8036"/>
    <property type="match status" value="1"/>
</dbReference>
<dbReference type="RefSeq" id="WP_007983675.1">
    <property type="nucleotide sequence ID" value="NZ_AEMG01000030.1"/>
</dbReference>
<dbReference type="Proteomes" id="UP000003751">
    <property type="component" value="Unassembled WGS sequence"/>
</dbReference>
<dbReference type="AlphaFoldDB" id="E7R044"/>
<reference evidence="2 4" key="1">
    <citation type="journal article" date="2014" name="ISME J.">
        <title>Trehalose/2-sulfotrehalose biosynthesis and glycine-betaine uptake are widely spread mechanisms for osmoadaptation in the Halobacteriales.</title>
        <authorList>
            <person name="Youssef N.H."/>
            <person name="Savage-Ashlock K.N."/>
            <person name="McCully A.L."/>
            <person name="Luedtke B."/>
            <person name="Shaw E.I."/>
            <person name="Hoff W.D."/>
            <person name="Elshahed M.S."/>
        </authorList>
    </citation>
    <scope>NUCLEOTIDE SEQUENCE [LARGE SCALE GENOMIC DNA]</scope>
    <source>
        <strain evidence="2 4">DX253</strain>
    </source>
</reference>
<dbReference type="eggNOG" id="arCOG08175">
    <property type="taxonomic scope" value="Archaea"/>
</dbReference>
<accession>E7R044</accession>
<organism evidence="2 4">
    <name type="scientific">Haladaptatus paucihalophilus DX253</name>
    <dbReference type="NCBI Taxonomy" id="797209"/>
    <lineage>
        <taxon>Archaea</taxon>
        <taxon>Methanobacteriati</taxon>
        <taxon>Methanobacteriota</taxon>
        <taxon>Stenosarchaea group</taxon>
        <taxon>Halobacteria</taxon>
        <taxon>Halobacteriales</taxon>
        <taxon>Haladaptataceae</taxon>
        <taxon>Haladaptatus</taxon>
    </lineage>
</organism>
<keyword evidence="5" id="KW-1185">Reference proteome</keyword>
<evidence type="ECO:0000313" key="3">
    <source>
        <dbReference type="EMBL" id="SHK58762.1"/>
    </source>
</evidence>
<dbReference type="OrthoDB" id="196860at2157"/>
<feature type="transmembrane region" description="Helical" evidence="1">
    <location>
        <begin position="71"/>
        <end position="94"/>
    </location>
</feature>
<sequence length="95" mass="10467">MNSIQLASGLAVVNILLLAVLVAVWVRSYLKFRTSLVLGLLAFALVMLAENAVAIYYFFGMKMFYSGDPAVQQAVLVLRALQLVALVFLTWVTVK</sequence>
<dbReference type="Proteomes" id="UP000184203">
    <property type="component" value="Unassembled WGS sequence"/>
</dbReference>
<gene>
    <name evidence="3" type="ORF">SAMN05444342_1767</name>
    <name evidence="2" type="ORF">ZOD2009_22192</name>
</gene>
<keyword evidence="1" id="KW-0812">Transmembrane</keyword>
<keyword evidence="1" id="KW-0472">Membrane</keyword>
<dbReference type="GeneID" id="300003223"/>
<evidence type="ECO:0000313" key="5">
    <source>
        <dbReference type="Proteomes" id="UP000184203"/>
    </source>
</evidence>
<proteinExistence type="predicted"/>
<dbReference type="EMBL" id="AEMG01000030">
    <property type="protein sequence ID" value="EFW89938.1"/>
    <property type="molecule type" value="Genomic_DNA"/>
</dbReference>
<name>E7R044_HALPU</name>
<feature type="transmembrane region" description="Helical" evidence="1">
    <location>
        <begin position="38"/>
        <end position="59"/>
    </location>
</feature>
<dbReference type="STRING" id="797209.GCA_000376445_01497"/>
<protein>
    <submittedName>
        <fullName evidence="2">Uncharacterized protein</fullName>
    </submittedName>
</protein>
<evidence type="ECO:0000256" key="1">
    <source>
        <dbReference type="SAM" id="Phobius"/>
    </source>
</evidence>
<dbReference type="PATRIC" id="fig|797209.4.peg.4361"/>
<feature type="transmembrane region" description="Helical" evidence="1">
    <location>
        <begin position="6"/>
        <end position="26"/>
    </location>
</feature>
<keyword evidence="1" id="KW-1133">Transmembrane helix</keyword>
<dbReference type="EMBL" id="FRAN01000002">
    <property type="protein sequence ID" value="SHK58762.1"/>
    <property type="molecule type" value="Genomic_DNA"/>
</dbReference>
<evidence type="ECO:0000313" key="2">
    <source>
        <dbReference type="EMBL" id="EFW89938.1"/>
    </source>
</evidence>
<reference evidence="3" key="3">
    <citation type="submission" date="2016-11" db="EMBL/GenBank/DDBJ databases">
        <authorList>
            <person name="Jaros S."/>
            <person name="Januszkiewicz K."/>
            <person name="Wedrychowicz H."/>
        </authorList>
    </citation>
    <scope>NUCLEOTIDE SEQUENCE [LARGE SCALE GENOMIC DNA]</scope>
    <source>
        <strain evidence="3">DX253</strain>
    </source>
</reference>
<reference evidence="5" key="2">
    <citation type="submission" date="2016-11" db="EMBL/GenBank/DDBJ databases">
        <authorList>
            <person name="Varghese N."/>
            <person name="Submissions S."/>
        </authorList>
    </citation>
    <scope>NUCLEOTIDE SEQUENCE [LARGE SCALE GENOMIC DNA]</scope>
    <source>
        <strain evidence="5">DX253</strain>
    </source>
</reference>